<evidence type="ECO:0008006" key="3">
    <source>
        <dbReference type="Google" id="ProtNLM"/>
    </source>
</evidence>
<sequence>MKKFRPICLSNCSVKIFSKAMTNRVSPVGRRLLSPCQSAFVRGKFILESVVTAHEGIHE</sequence>
<name>A0A8R7TYP0_TRIUA</name>
<protein>
    <recommendedName>
        <fullName evidence="3">Reverse transcriptase domain-containing protein</fullName>
    </recommendedName>
</protein>
<dbReference type="AlphaFoldDB" id="A0A8R7TYP0"/>
<reference evidence="2" key="1">
    <citation type="journal article" date="2013" name="Nature">
        <title>Draft genome of the wheat A-genome progenitor Triticum urartu.</title>
        <authorList>
            <person name="Ling H.Q."/>
            <person name="Zhao S."/>
            <person name="Liu D."/>
            <person name="Wang J."/>
            <person name="Sun H."/>
            <person name="Zhang C."/>
            <person name="Fan H."/>
            <person name="Li D."/>
            <person name="Dong L."/>
            <person name="Tao Y."/>
            <person name="Gao C."/>
            <person name="Wu H."/>
            <person name="Li Y."/>
            <person name="Cui Y."/>
            <person name="Guo X."/>
            <person name="Zheng S."/>
            <person name="Wang B."/>
            <person name="Yu K."/>
            <person name="Liang Q."/>
            <person name="Yang W."/>
            <person name="Lou X."/>
            <person name="Chen J."/>
            <person name="Feng M."/>
            <person name="Jian J."/>
            <person name="Zhang X."/>
            <person name="Luo G."/>
            <person name="Jiang Y."/>
            <person name="Liu J."/>
            <person name="Wang Z."/>
            <person name="Sha Y."/>
            <person name="Zhang B."/>
            <person name="Wu H."/>
            <person name="Tang D."/>
            <person name="Shen Q."/>
            <person name="Xue P."/>
            <person name="Zou S."/>
            <person name="Wang X."/>
            <person name="Liu X."/>
            <person name="Wang F."/>
            <person name="Yang Y."/>
            <person name="An X."/>
            <person name="Dong Z."/>
            <person name="Zhang K."/>
            <person name="Zhang X."/>
            <person name="Luo M.C."/>
            <person name="Dvorak J."/>
            <person name="Tong Y."/>
            <person name="Wang J."/>
            <person name="Yang H."/>
            <person name="Li Z."/>
            <person name="Wang D."/>
            <person name="Zhang A."/>
            <person name="Wang J."/>
        </authorList>
    </citation>
    <scope>NUCLEOTIDE SEQUENCE</scope>
    <source>
        <strain evidence="2">cv. G1812</strain>
    </source>
</reference>
<keyword evidence="2" id="KW-1185">Reference proteome</keyword>
<dbReference type="EnsemblPlants" id="TuG1812G0300004267.01.T01">
    <property type="protein sequence ID" value="TuG1812G0300004267.01.T01.cds312826"/>
    <property type="gene ID" value="TuG1812G0300004267.01"/>
</dbReference>
<dbReference type="Proteomes" id="UP000015106">
    <property type="component" value="Chromosome 3"/>
</dbReference>
<organism evidence="1 2">
    <name type="scientific">Triticum urartu</name>
    <name type="common">Red wild einkorn</name>
    <name type="synonym">Crithodium urartu</name>
    <dbReference type="NCBI Taxonomy" id="4572"/>
    <lineage>
        <taxon>Eukaryota</taxon>
        <taxon>Viridiplantae</taxon>
        <taxon>Streptophyta</taxon>
        <taxon>Embryophyta</taxon>
        <taxon>Tracheophyta</taxon>
        <taxon>Spermatophyta</taxon>
        <taxon>Magnoliopsida</taxon>
        <taxon>Liliopsida</taxon>
        <taxon>Poales</taxon>
        <taxon>Poaceae</taxon>
        <taxon>BOP clade</taxon>
        <taxon>Pooideae</taxon>
        <taxon>Triticodae</taxon>
        <taxon>Triticeae</taxon>
        <taxon>Triticinae</taxon>
        <taxon>Triticum</taxon>
    </lineage>
</organism>
<evidence type="ECO:0000313" key="1">
    <source>
        <dbReference type="EnsemblPlants" id="TuG1812G0300004267.01.T01.cds312826"/>
    </source>
</evidence>
<evidence type="ECO:0000313" key="2">
    <source>
        <dbReference type="Proteomes" id="UP000015106"/>
    </source>
</evidence>
<reference evidence="1" key="3">
    <citation type="submission" date="2022-06" db="UniProtKB">
        <authorList>
            <consortium name="EnsemblPlants"/>
        </authorList>
    </citation>
    <scope>IDENTIFICATION</scope>
</reference>
<reference evidence="1" key="2">
    <citation type="submission" date="2018-03" db="EMBL/GenBank/DDBJ databases">
        <title>The Triticum urartu genome reveals the dynamic nature of wheat genome evolution.</title>
        <authorList>
            <person name="Ling H."/>
            <person name="Ma B."/>
            <person name="Shi X."/>
            <person name="Liu H."/>
            <person name="Dong L."/>
            <person name="Sun H."/>
            <person name="Cao Y."/>
            <person name="Gao Q."/>
            <person name="Zheng S."/>
            <person name="Li Y."/>
            <person name="Yu Y."/>
            <person name="Du H."/>
            <person name="Qi M."/>
            <person name="Li Y."/>
            <person name="Yu H."/>
            <person name="Cui Y."/>
            <person name="Wang N."/>
            <person name="Chen C."/>
            <person name="Wu H."/>
            <person name="Zhao Y."/>
            <person name="Zhang J."/>
            <person name="Li Y."/>
            <person name="Zhou W."/>
            <person name="Zhang B."/>
            <person name="Hu W."/>
            <person name="Eijk M."/>
            <person name="Tang J."/>
            <person name="Witsenboer H."/>
            <person name="Zhao S."/>
            <person name="Li Z."/>
            <person name="Zhang A."/>
            <person name="Wang D."/>
            <person name="Liang C."/>
        </authorList>
    </citation>
    <scope>NUCLEOTIDE SEQUENCE [LARGE SCALE GENOMIC DNA]</scope>
    <source>
        <strain evidence="1">cv. G1812</strain>
    </source>
</reference>
<dbReference type="Gramene" id="TuG1812G0300004267.01.T01">
    <property type="protein sequence ID" value="TuG1812G0300004267.01.T01.cds312826"/>
    <property type="gene ID" value="TuG1812G0300004267.01"/>
</dbReference>
<proteinExistence type="predicted"/>
<accession>A0A8R7TYP0</accession>